<dbReference type="InterPro" id="IPR039426">
    <property type="entry name" value="TonB-dep_rcpt-like"/>
</dbReference>
<gene>
    <name evidence="10" type="ORF">C5745_01430</name>
</gene>
<keyword evidence="8" id="KW-0732">Signal</keyword>
<protein>
    <submittedName>
        <fullName evidence="10">SusC/RagA family TonB-linked outer membrane protein</fullName>
    </submittedName>
</protein>
<keyword evidence="3 7" id="KW-1134">Transmembrane beta strand</keyword>
<evidence type="ECO:0000256" key="6">
    <source>
        <dbReference type="ARBA" id="ARBA00023237"/>
    </source>
</evidence>
<evidence type="ECO:0000256" key="3">
    <source>
        <dbReference type="ARBA" id="ARBA00022452"/>
    </source>
</evidence>
<organism evidence="10 11">
    <name type="scientific">Sphingobacterium haloxyli</name>
    <dbReference type="NCBI Taxonomy" id="2100533"/>
    <lineage>
        <taxon>Bacteria</taxon>
        <taxon>Pseudomonadati</taxon>
        <taxon>Bacteroidota</taxon>
        <taxon>Sphingobacteriia</taxon>
        <taxon>Sphingobacteriales</taxon>
        <taxon>Sphingobacteriaceae</taxon>
        <taxon>Sphingobacterium</taxon>
    </lineage>
</organism>
<evidence type="ECO:0000313" key="10">
    <source>
        <dbReference type="EMBL" id="PRD49312.1"/>
    </source>
</evidence>
<feature type="domain" description="TonB-dependent receptor plug" evidence="9">
    <location>
        <begin position="148"/>
        <end position="276"/>
    </location>
</feature>
<accession>A0A2S9J967</accession>
<evidence type="ECO:0000256" key="8">
    <source>
        <dbReference type="SAM" id="SignalP"/>
    </source>
</evidence>
<dbReference type="InterPro" id="IPR012910">
    <property type="entry name" value="Plug_dom"/>
</dbReference>
<comment type="caution">
    <text evidence="10">The sequence shown here is derived from an EMBL/GenBank/DDBJ whole genome shotgun (WGS) entry which is preliminary data.</text>
</comment>
<dbReference type="InterPro" id="IPR037066">
    <property type="entry name" value="Plug_dom_sf"/>
</dbReference>
<dbReference type="GO" id="GO:0009279">
    <property type="term" value="C:cell outer membrane"/>
    <property type="evidence" value="ECO:0007669"/>
    <property type="project" value="UniProtKB-SubCell"/>
</dbReference>
<dbReference type="InterPro" id="IPR023996">
    <property type="entry name" value="TonB-dep_OMP_SusC/RagA"/>
</dbReference>
<keyword evidence="5 7" id="KW-0472">Membrane</keyword>
<dbReference type="SUPFAM" id="SSF56935">
    <property type="entry name" value="Porins"/>
    <property type="match status" value="1"/>
</dbReference>
<dbReference type="SUPFAM" id="SSF49464">
    <property type="entry name" value="Carboxypeptidase regulatory domain-like"/>
    <property type="match status" value="1"/>
</dbReference>
<reference evidence="10 11" key="1">
    <citation type="submission" date="2018-02" db="EMBL/GenBank/DDBJ databases">
        <title>The draft genome of Sphingobacterium sp. 5JN-11.</title>
        <authorList>
            <person name="Liu L."/>
            <person name="Li L."/>
            <person name="Liang L."/>
            <person name="Zhang X."/>
            <person name="Wang T."/>
        </authorList>
    </citation>
    <scope>NUCLEOTIDE SEQUENCE [LARGE SCALE GENOMIC DNA]</scope>
    <source>
        <strain evidence="10 11">5JN-11</strain>
    </source>
</reference>
<name>A0A2S9J967_9SPHI</name>
<evidence type="ECO:0000259" key="9">
    <source>
        <dbReference type="Pfam" id="PF07715"/>
    </source>
</evidence>
<keyword evidence="6 7" id="KW-0998">Cell outer membrane</keyword>
<keyword evidence="4 7" id="KW-0812">Transmembrane</keyword>
<dbReference type="AlphaFoldDB" id="A0A2S9J967"/>
<comment type="subcellular location">
    <subcellularLocation>
        <location evidence="1 7">Cell outer membrane</location>
        <topology evidence="1 7">Multi-pass membrane protein</topology>
    </subcellularLocation>
</comment>
<dbReference type="NCBIfam" id="TIGR04056">
    <property type="entry name" value="OMP_RagA_SusC"/>
    <property type="match status" value="1"/>
</dbReference>
<evidence type="ECO:0000256" key="7">
    <source>
        <dbReference type="PROSITE-ProRule" id="PRU01360"/>
    </source>
</evidence>
<sequence>MKTLLDQRALSRHIVSKRSCMLQLSALLLFAPFASADANNTERMHIYQQNQEHVTVRGQVLEAANSNPLGSVTITSQGKTLGTTDASGNFSIRVPRGNEVTFSSIGYTAHTQRITVGGEIIIRLTSAMQEVEEVVVTALGIEREKKALGYAATELKGEQLTEALPNNWSEALSGRVAGVNLVRSGGGPAGSNKIILRGENNLTGYNEALIVVDGVVISHSSGNQVGTGHGAYLGGDSPSDFGTGINDINPEDIESLTVLKGANATALYGQRGANGAIVITTKKGRSRKGVGVTITSNATMESISRWPDYQFEYGQGTEGVRYYSFLAGPDGGSTRSTSSAWGPKFDGQYYFQYDPLTQTRATERTLWQAYPDERKKFFNTGTTFTNSISLDGGDDKTQFRFSLTDLRNNWIIPNTGYERNNVSLTANHSVTDKLKIQARINYRQNRSDNLPSTGYNNQSLMYWNMFWQPNAPLDWLRQYWQTGQEDQLQNYPFSSLVDNPFLIVNEMLNKNKRHGLTGSVEASYQFSDNWQLMARTSMDLNAEQRSQQRPYDTEKFRKGMFRTQTINNTEISSDIMLTYNKEINEDIKISVTAGGSSLRNEGLLERNAADSLAYPGIYNLGNAAGILVSTPYRSHYAFNSIYALGTISYKDYLFADFSLRNDWSSTLASPLSKGKPFQYPSFNLSFVLSDVVELPRQFSLVKFRASAAEVGSGSMTPFRTSYNYTVDPTFPGGRSNPTSMPNLYLQPLSTWSYEAGTDINMFQNRFSLNMTWYTAKTSYQHLTAQVDRSSGANSVLVNAGLLQNTGLEIESRIVPIRIQDGLQWTVSPTFSTNKNKVLELTDNLDTEMILQNGPGSRGTILARVGGRMDELWGRGYKRAPDGQIIYENGLPAITEEVQYIGQTNPAWRVGLHNEFQYKQFRLGFMFDAAFGAVGYSLTSAVLSEQGKTKNTLPGRYNGIIGNGVIDNGDGTYRPNDVIATNVWDYYNAHLGRDNVEGTSYSTDFLKLREVRFDYSLNKTLLSRIGLQRATVGVFGRDLFIWSDWPAFDPEFGTLGNGEITRGFELGQFPATRTFGFNLVVGL</sequence>
<dbReference type="InterPro" id="IPR036942">
    <property type="entry name" value="Beta-barrel_TonB_sf"/>
</dbReference>
<proteinExistence type="inferred from homology"/>
<evidence type="ECO:0000256" key="2">
    <source>
        <dbReference type="ARBA" id="ARBA00022448"/>
    </source>
</evidence>
<dbReference type="EMBL" id="PVBQ01000001">
    <property type="protein sequence ID" value="PRD49312.1"/>
    <property type="molecule type" value="Genomic_DNA"/>
</dbReference>
<feature type="chain" id="PRO_5015448146" evidence="8">
    <location>
        <begin position="37"/>
        <end position="1082"/>
    </location>
</feature>
<dbReference type="Gene3D" id="2.60.40.1120">
    <property type="entry name" value="Carboxypeptidase-like, regulatory domain"/>
    <property type="match status" value="1"/>
</dbReference>
<keyword evidence="11" id="KW-1185">Reference proteome</keyword>
<comment type="similarity">
    <text evidence="7">Belongs to the TonB-dependent receptor family.</text>
</comment>
<dbReference type="Proteomes" id="UP000239711">
    <property type="component" value="Unassembled WGS sequence"/>
</dbReference>
<dbReference type="NCBIfam" id="TIGR04057">
    <property type="entry name" value="SusC_RagA_signa"/>
    <property type="match status" value="1"/>
</dbReference>
<dbReference type="OrthoDB" id="9768177at2"/>
<dbReference type="InterPro" id="IPR023997">
    <property type="entry name" value="TonB-dep_OMP_SusC/RagA_CS"/>
</dbReference>
<dbReference type="Gene3D" id="2.170.130.10">
    <property type="entry name" value="TonB-dependent receptor, plug domain"/>
    <property type="match status" value="1"/>
</dbReference>
<evidence type="ECO:0000313" key="11">
    <source>
        <dbReference type="Proteomes" id="UP000239711"/>
    </source>
</evidence>
<dbReference type="PROSITE" id="PS52016">
    <property type="entry name" value="TONB_DEPENDENT_REC_3"/>
    <property type="match status" value="1"/>
</dbReference>
<dbReference type="Pfam" id="PF07715">
    <property type="entry name" value="Plug"/>
    <property type="match status" value="1"/>
</dbReference>
<dbReference type="Pfam" id="PF13715">
    <property type="entry name" value="CarbopepD_reg_2"/>
    <property type="match status" value="1"/>
</dbReference>
<evidence type="ECO:0000256" key="5">
    <source>
        <dbReference type="ARBA" id="ARBA00023136"/>
    </source>
</evidence>
<dbReference type="Gene3D" id="2.40.170.20">
    <property type="entry name" value="TonB-dependent receptor, beta-barrel domain"/>
    <property type="match status" value="1"/>
</dbReference>
<dbReference type="InterPro" id="IPR008969">
    <property type="entry name" value="CarboxyPept-like_regulatory"/>
</dbReference>
<keyword evidence="2 7" id="KW-0813">Transport</keyword>
<feature type="signal peptide" evidence="8">
    <location>
        <begin position="1"/>
        <end position="36"/>
    </location>
</feature>
<evidence type="ECO:0000256" key="1">
    <source>
        <dbReference type="ARBA" id="ARBA00004571"/>
    </source>
</evidence>
<evidence type="ECO:0000256" key="4">
    <source>
        <dbReference type="ARBA" id="ARBA00022692"/>
    </source>
</evidence>